<dbReference type="AlphaFoldDB" id="A0AAI9WW45"/>
<protein>
    <submittedName>
        <fullName evidence="1">Uncharacterized protein</fullName>
    </submittedName>
</protein>
<dbReference type="EMBL" id="JAHUZD010000142">
    <property type="protein sequence ID" value="KAI3402647.1"/>
    <property type="molecule type" value="Genomic_DNA"/>
</dbReference>
<keyword evidence="2" id="KW-1185">Reference proteome</keyword>
<comment type="caution">
    <text evidence="1">The sequence shown here is derived from an EMBL/GenBank/DDBJ whole genome shotgun (WGS) entry which is preliminary data.</text>
</comment>
<accession>A0AAI9WW45</accession>
<gene>
    <name evidence="1" type="ORF">KGF56_004528</name>
</gene>
<sequence>MRYNIGNFNKVQVEFEDGNFSGSFRPVLYRNVRSFSQTSSVQFFNKSPSAEEQQQTFAKVKKVLEEHPQLRQLTLEFKTLLEAKGLLVTGKPSMSQMMKLLTDKDIIAHGKKLKDYLESEDTGLTKDELATITGAYMFQGKDLQ</sequence>
<name>A0AAI9WW45_9ASCO</name>
<proteinExistence type="predicted"/>
<dbReference type="GeneID" id="73382143"/>
<organism evidence="1 2">
    <name type="scientific">Candida oxycetoniae</name>
    <dbReference type="NCBI Taxonomy" id="497107"/>
    <lineage>
        <taxon>Eukaryota</taxon>
        <taxon>Fungi</taxon>
        <taxon>Dikarya</taxon>
        <taxon>Ascomycota</taxon>
        <taxon>Saccharomycotina</taxon>
        <taxon>Pichiomycetes</taxon>
        <taxon>Debaryomycetaceae</taxon>
        <taxon>Candida/Lodderomyces clade</taxon>
        <taxon>Candida</taxon>
    </lineage>
</organism>
<evidence type="ECO:0000313" key="2">
    <source>
        <dbReference type="Proteomes" id="UP001202479"/>
    </source>
</evidence>
<dbReference type="RefSeq" id="XP_049178394.1">
    <property type="nucleotide sequence ID" value="XM_049325977.1"/>
</dbReference>
<evidence type="ECO:0000313" key="1">
    <source>
        <dbReference type="EMBL" id="KAI3402647.1"/>
    </source>
</evidence>
<dbReference type="Proteomes" id="UP001202479">
    <property type="component" value="Unassembled WGS sequence"/>
</dbReference>
<reference evidence="1" key="1">
    <citation type="journal article" date="2022" name="DNA Res.">
        <title>Genome analysis of five recently described species of the CUG-Ser clade uncovers Candida theae as a new hybrid lineage with pathogenic potential in the Candida parapsilosis species complex.</title>
        <authorList>
            <person name="Mixao V."/>
            <person name="Del Olmo V."/>
            <person name="Hegedusova E."/>
            <person name="Saus E."/>
            <person name="Pryszcz L."/>
            <person name="Cillingova A."/>
            <person name="Nosek J."/>
            <person name="Gabaldon T."/>
        </authorList>
    </citation>
    <scope>NUCLEOTIDE SEQUENCE</scope>
    <source>
        <strain evidence="1">CBS 10844</strain>
    </source>
</reference>